<dbReference type="InterPro" id="IPR016193">
    <property type="entry name" value="Cytidine_deaminase-like"/>
</dbReference>
<protein>
    <submittedName>
        <fullName evidence="3">Cytidine deaminase</fullName>
    </submittedName>
</protein>
<dbReference type="GO" id="GO:0008270">
    <property type="term" value="F:zinc ion binding"/>
    <property type="evidence" value="ECO:0007669"/>
    <property type="project" value="TreeGrafter"/>
</dbReference>
<dbReference type="AlphaFoldDB" id="A0A8T0KZ95"/>
<dbReference type="PANTHER" id="PTHR11644:SF2">
    <property type="entry name" value="CYTIDINE DEAMINASE"/>
    <property type="match status" value="1"/>
</dbReference>
<comment type="similarity">
    <text evidence="1">Belongs to the cytidine and deoxycytidylate deaminase family.</text>
</comment>
<comment type="caution">
    <text evidence="3">The sequence shown here is derived from an EMBL/GenBank/DDBJ whole genome shotgun (WGS) entry which is preliminary data.</text>
</comment>
<dbReference type="Proteomes" id="UP000743370">
    <property type="component" value="Unassembled WGS sequence"/>
</dbReference>
<feature type="region of interest" description="Disordered" evidence="2">
    <location>
        <begin position="167"/>
        <end position="187"/>
    </location>
</feature>
<dbReference type="InterPro" id="IPR050202">
    <property type="entry name" value="Cyt/Deoxycyt_deaminase"/>
</dbReference>
<dbReference type="GO" id="GO:0005829">
    <property type="term" value="C:cytosol"/>
    <property type="evidence" value="ECO:0007669"/>
    <property type="project" value="TreeGrafter"/>
</dbReference>
<proteinExistence type="inferred from homology"/>
<dbReference type="GO" id="GO:0004126">
    <property type="term" value="F:cytidine deaminase activity"/>
    <property type="evidence" value="ECO:0007669"/>
    <property type="project" value="TreeGrafter"/>
</dbReference>
<reference evidence="3 4" key="1">
    <citation type="submission" date="2020-05" db="EMBL/GenBank/DDBJ databases">
        <title>Vigna angularis (adzuki bean) Var. LongXiaoDou No. 4 denovo assembly.</title>
        <authorList>
            <person name="Xiang H."/>
        </authorList>
    </citation>
    <scope>NUCLEOTIDE SEQUENCE [LARGE SCALE GENOMIC DNA]</scope>
    <source>
        <tissue evidence="3">Leaf</tissue>
    </source>
</reference>
<organism evidence="3 4">
    <name type="scientific">Phaseolus angularis</name>
    <name type="common">Azuki bean</name>
    <name type="synonym">Vigna angularis</name>
    <dbReference type="NCBI Taxonomy" id="3914"/>
    <lineage>
        <taxon>Eukaryota</taxon>
        <taxon>Viridiplantae</taxon>
        <taxon>Streptophyta</taxon>
        <taxon>Embryophyta</taxon>
        <taxon>Tracheophyta</taxon>
        <taxon>Spermatophyta</taxon>
        <taxon>Magnoliopsida</taxon>
        <taxon>eudicotyledons</taxon>
        <taxon>Gunneridae</taxon>
        <taxon>Pentapetalae</taxon>
        <taxon>rosids</taxon>
        <taxon>fabids</taxon>
        <taxon>Fabales</taxon>
        <taxon>Fabaceae</taxon>
        <taxon>Papilionoideae</taxon>
        <taxon>50 kb inversion clade</taxon>
        <taxon>NPAAA clade</taxon>
        <taxon>indigoferoid/millettioid clade</taxon>
        <taxon>Phaseoleae</taxon>
        <taxon>Vigna</taxon>
    </lineage>
</organism>
<evidence type="ECO:0000256" key="2">
    <source>
        <dbReference type="SAM" id="MobiDB-lite"/>
    </source>
</evidence>
<feature type="compositionally biased region" description="Basic and acidic residues" evidence="2">
    <location>
        <begin position="171"/>
        <end position="187"/>
    </location>
</feature>
<evidence type="ECO:0000313" key="3">
    <source>
        <dbReference type="EMBL" id="KAG2403095.1"/>
    </source>
</evidence>
<accession>A0A8T0KZ95</accession>
<sequence>MTFLPLIHFVGGGRLICHQAVIEAGERDQAGQVHVDAVEEGLVGELFFREAPHNGWKFLLTNLVLHGETRLDSFTVFATPWGHCRQFFQELRDALDIQILITSHANPHFTRLSHFLSHLFDPYNFLSKTAPLLLQPRHNALSLPSLIPQNKNLNLMLVVLRSHEIEEESEERNHHGGEAGERELGPQERRQARVLERFGGIREHVDKSCGQNHPSDKGLGTYEQVVVTAEEVAVFSENARKETTLHVGGFDLGYAYRFDGVVDGGGEVLWGLRELKACIRVSVLGLIWGFFWAAAYSGFCLTGQEEKVVRTFAVWMFDDIACDVEKSHTVQVS</sequence>
<gene>
    <name evidence="3" type="ORF">HKW66_Vig0183810</name>
</gene>
<dbReference type="EMBL" id="JABFOF010000003">
    <property type="protein sequence ID" value="KAG2403095.1"/>
    <property type="molecule type" value="Genomic_DNA"/>
</dbReference>
<evidence type="ECO:0000313" key="4">
    <source>
        <dbReference type="Proteomes" id="UP000743370"/>
    </source>
</evidence>
<dbReference type="Gene3D" id="3.40.140.10">
    <property type="entry name" value="Cytidine Deaminase, domain 2"/>
    <property type="match status" value="1"/>
</dbReference>
<dbReference type="PANTHER" id="PTHR11644">
    <property type="entry name" value="CYTIDINE DEAMINASE"/>
    <property type="match status" value="1"/>
</dbReference>
<dbReference type="SUPFAM" id="SSF53927">
    <property type="entry name" value="Cytidine deaminase-like"/>
    <property type="match status" value="1"/>
</dbReference>
<name>A0A8T0KZ95_PHAAN</name>
<evidence type="ECO:0000256" key="1">
    <source>
        <dbReference type="ARBA" id="ARBA00006576"/>
    </source>
</evidence>